<dbReference type="EMBL" id="BLXT01005270">
    <property type="protein sequence ID" value="GFO21660.1"/>
    <property type="molecule type" value="Genomic_DNA"/>
</dbReference>
<evidence type="ECO:0000313" key="1">
    <source>
        <dbReference type="EMBL" id="GFO21660.1"/>
    </source>
</evidence>
<sequence>MDLVGPIGLVDLMDLVGPIGLVDLMDLVGPIDLVDLMDLVGPIGLVDLMDLDYTIADYTVFCVGLFVTFSASTCLPPTGEEVWLLLQISYSPLDYTSWNRTSSHRDPRRYYDPLHRETAFFNWLLSPMEWSFGGTVVSDPP</sequence>
<gene>
    <name evidence="1" type="ORF">PoB_004816500</name>
</gene>
<protein>
    <submittedName>
        <fullName evidence="1">Complement c1q and tumor necrosis factor-related protein 9</fullName>
    </submittedName>
</protein>
<comment type="caution">
    <text evidence="1">The sequence shown here is derived from an EMBL/GenBank/DDBJ whole genome shotgun (WGS) entry which is preliminary data.</text>
</comment>
<name>A0AAV4BRC9_9GAST</name>
<evidence type="ECO:0000313" key="2">
    <source>
        <dbReference type="Proteomes" id="UP000735302"/>
    </source>
</evidence>
<reference evidence="1 2" key="1">
    <citation type="journal article" date="2021" name="Elife">
        <title>Chloroplast acquisition without the gene transfer in kleptoplastic sea slugs, Plakobranchus ocellatus.</title>
        <authorList>
            <person name="Maeda T."/>
            <person name="Takahashi S."/>
            <person name="Yoshida T."/>
            <person name="Shimamura S."/>
            <person name="Takaki Y."/>
            <person name="Nagai Y."/>
            <person name="Toyoda A."/>
            <person name="Suzuki Y."/>
            <person name="Arimoto A."/>
            <person name="Ishii H."/>
            <person name="Satoh N."/>
            <person name="Nishiyama T."/>
            <person name="Hasebe M."/>
            <person name="Maruyama T."/>
            <person name="Minagawa J."/>
            <person name="Obokata J."/>
            <person name="Shigenobu S."/>
        </authorList>
    </citation>
    <scope>NUCLEOTIDE SEQUENCE [LARGE SCALE GENOMIC DNA]</scope>
</reference>
<keyword evidence="2" id="KW-1185">Reference proteome</keyword>
<dbReference type="Proteomes" id="UP000735302">
    <property type="component" value="Unassembled WGS sequence"/>
</dbReference>
<accession>A0AAV4BRC9</accession>
<organism evidence="1 2">
    <name type="scientific">Plakobranchus ocellatus</name>
    <dbReference type="NCBI Taxonomy" id="259542"/>
    <lineage>
        <taxon>Eukaryota</taxon>
        <taxon>Metazoa</taxon>
        <taxon>Spiralia</taxon>
        <taxon>Lophotrochozoa</taxon>
        <taxon>Mollusca</taxon>
        <taxon>Gastropoda</taxon>
        <taxon>Heterobranchia</taxon>
        <taxon>Euthyneura</taxon>
        <taxon>Panpulmonata</taxon>
        <taxon>Sacoglossa</taxon>
        <taxon>Placobranchoidea</taxon>
        <taxon>Plakobranchidae</taxon>
        <taxon>Plakobranchus</taxon>
    </lineage>
</organism>
<dbReference type="AlphaFoldDB" id="A0AAV4BRC9"/>
<proteinExistence type="predicted"/>